<dbReference type="AlphaFoldDB" id="M6CJW4"/>
<gene>
    <name evidence="1" type="ORF">LEP1GSC194_3488</name>
</gene>
<evidence type="ECO:0000313" key="2">
    <source>
        <dbReference type="Proteomes" id="UP000011988"/>
    </source>
</evidence>
<protein>
    <submittedName>
        <fullName evidence="1">Uncharacterized protein</fullName>
    </submittedName>
</protein>
<dbReference type="EMBL" id="ANIK01000090">
    <property type="protein sequence ID" value="EMJ92197.1"/>
    <property type="molecule type" value="Genomic_DNA"/>
</dbReference>
<organism evidence="1 2">
    <name type="scientific">Leptospira alstonii serovar Sichuan str. 79601</name>
    <dbReference type="NCBI Taxonomy" id="1218565"/>
    <lineage>
        <taxon>Bacteria</taxon>
        <taxon>Pseudomonadati</taxon>
        <taxon>Spirochaetota</taxon>
        <taxon>Spirochaetia</taxon>
        <taxon>Leptospirales</taxon>
        <taxon>Leptospiraceae</taxon>
        <taxon>Leptospira</taxon>
    </lineage>
</organism>
<dbReference type="PATRIC" id="fig|1218565.3.peg.3653"/>
<proteinExistence type="predicted"/>
<dbReference type="Proteomes" id="UP000011988">
    <property type="component" value="Unassembled WGS sequence"/>
</dbReference>
<sequence>MKRILKNYDFIFNNKRSNGLDRRNDESTFKTFMLSCGRVKFGVRLKDGGKQ</sequence>
<comment type="caution">
    <text evidence="1">The sequence shown here is derived from an EMBL/GenBank/DDBJ whole genome shotgun (WGS) entry which is preliminary data.</text>
</comment>
<reference evidence="1 2" key="1">
    <citation type="submission" date="2013-01" db="EMBL/GenBank/DDBJ databases">
        <authorList>
            <person name="Harkins D.M."/>
            <person name="Durkin A.S."/>
            <person name="Brinkac L.M."/>
            <person name="Haft D.H."/>
            <person name="Selengut J.D."/>
            <person name="Sanka R."/>
            <person name="DePew J."/>
            <person name="Purushe J."/>
            <person name="Galloway R.L."/>
            <person name="Vinetz J.M."/>
            <person name="Sutton G.G."/>
            <person name="Nierman W.C."/>
            <person name="Fouts D.E."/>
        </authorList>
    </citation>
    <scope>NUCLEOTIDE SEQUENCE [LARGE SCALE GENOMIC DNA]</scope>
    <source>
        <strain evidence="1 2">79601</strain>
    </source>
</reference>
<accession>M6CJW4</accession>
<evidence type="ECO:0000313" key="1">
    <source>
        <dbReference type="EMBL" id="EMJ92197.1"/>
    </source>
</evidence>
<name>M6CJW4_9LEPT</name>